<accession>A0AB34J0R2</accession>
<evidence type="ECO:0000313" key="3">
    <source>
        <dbReference type="Proteomes" id="UP001515480"/>
    </source>
</evidence>
<dbReference type="PROSITE" id="PS51257">
    <property type="entry name" value="PROKAR_LIPOPROTEIN"/>
    <property type="match status" value="1"/>
</dbReference>
<proteinExistence type="predicted"/>
<dbReference type="AlphaFoldDB" id="A0AB34J0R2"/>
<comment type="caution">
    <text evidence="2">The sequence shown here is derived from an EMBL/GenBank/DDBJ whole genome shotgun (WGS) entry which is preliminary data.</text>
</comment>
<keyword evidence="1" id="KW-1133">Transmembrane helix</keyword>
<protein>
    <submittedName>
        <fullName evidence="2">Uncharacterized protein</fullName>
    </submittedName>
</protein>
<organism evidence="2 3">
    <name type="scientific">Prymnesium parvum</name>
    <name type="common">Toxic golden alga</name>
    <dbReference type="NCBI Taxonomy" id="97485"/>
    <lineage>
        <taxon>Eukaryota</taxon>
        <taxon>Haptista</taxon>
        <taxon>Haptophyta</taxon>
        <taxon>Prymnesiophyceae</taxon>
        <taxon>Prymnesiales</taxon>
        <taxon>Prymnesiaceae</taxon>
        <taxon>Prymnesium</taxon>
    </lineage>
</organism>
<dbReference type="Proteomes" id="UP001515480">
    <property type="component" value="Unassembled WGS sequence"/>
</dbReference>
<keyword evidence="3" id="KW-1185">Reference proteome</keyword>
<gene>
    <name evidence="2" type="ORF">AB1Y20_006472</name>
</gene>
<sequence>MQEVPSRDKRSAIIVYLLLASCAITVPLLTAAFPSWLAQPPTLRPPLWDSTPGYALRSFAGVSAFSVPQLFSQEDVDRLLSAEALQRARRWQAGAEKQEFLGESLERALSASITCPEDAAADASFAMSGSRFLWCGTASDPNGSHVNVNEQTSGTASVPGACQSARAQAFFNQGITQRYAFTDNEAACSFLAALQDDPNCTLAAFGFSLAIGPNVNYGYIASSYVYACILMAVLRTPSLGNDGGSARTYNALLVSGMQDALKKRYLPPGTESIARDALCALKHNDSGPLETLFSMYNKPNVTSTCNDRYASAMEKLHAQLPDDEMVALITVGALMQNPAWKWWQPGMDYPPRNWTRPSILDVSDGIMPNAAKANSILADVLRRNPASVGANHYYIHNVEANPQPFWAEAVADRLYQLNPTGHVQHMSAHVYTRVGLYNLSIYQNKLANLADFNWSLSRAGGLFLSPFYRYQSHDIQFQTDAALREFSWAEAAASLALQNALASFLVPADHTILANVGRINNQFMVPLRFGLYKEYLRDVDASPVDSNGYFKYAETENASVYSPSSLQMRVSCEASAAARAGDVNRSLSALSRLLNVTAQAAKPEEPLCDDPTATCVNASCSYYLARWQRQKDAVLDVHSADALGTTTIDNSDPLRCLYIRVPYADFLIAKGFFDAAVEELQAAVAVQETLQYDEPSPFPYPIIGTLGKVFIKIAQAKEQAEDRVEVAWADAAAAFRKGLFTYPREFGLVHGLYMALVGIGDGRHLAMDTLLKEVGRWNDTAFDLDFL</sequence>
<reference evidence="2 3" key="1">
    <citation type="journal article" date="2024" name="Science">
        <title>Giant polyketide synthase enzymes in the biosynthesis of giant marine polyether toxins.</title>
        <authorList>
            <person name="Fallon T.R."/>
            <person name="Shende V.V."/>
            <person name="Wierzbicki I.H."/>
            <person name="Pendleton A.L."/>
            <person name="Watervoot N.F."/>
            <person name="Auber R.P."/>
            <person name="Gonzalez D.J."/>
            <person name="Wisecaver J.H."/>
            <person name="Moore B.S."/>
        </authorList>
    </citation>
    <scope>NUCLEOTIDE SEQUENCE [LARGE SCALE GENOMIC DNA]</scope>
    <source>
        <strain evidence="2 3">12B1</strain>
    </source>
</reference>
<keyword evidence="1" id="KW-0472">Membrane</keyword>
<dbReference type="PANTHER" id="PTHR45588">
    <property type="entry name" value="TPR DOMAIN-CONTAINING PROTEIN"/>
    <property type="match status" value="1"/>
</dbReference>
<dbReference type="EMBL" id="JBGBPQ010000015">
    <property type="protein sequence ID" value="KAL1510140.1"/>
    <property type="molecule type" value="Genomic_DNA"/>
</dbReference>
<evidence type="ECO:0000256" key="1">
    <source>
        <dbReference type="SAM" id="Phobius"/>
    </source>
</evidence>
<feature type="transmembrane region" description="Helical" evidence="1">
    <location>
        <begin position="12"/>
        <end position="37"/>
    </location>
</feature>
<keyword evidence="1" id="KW-0812">Transmembrane</keyword>
<dbReference type="PANTHER" id="PTHR45588:SF1">
    <property type="entry name" value="WW DOMAIN-CONTAINING PROTEIN"/>
    <property type="match status" value="1"/>
</dbReference>
<name>A0AB34J0R2_PRYPA</name>
<evidence type="ECO:0000313" key="2">
    <source>
        <dbReference type="EMBL" id="KAL1510140.1"/>
    </source>
</evidence>